<evidence type="ECO:0000313" key="2">
    <source>
        <dbReference type="EMBL" id="ODR49881.1"/>
    </source>
</evidence>
<keyword evidence="3" id="KW-1185">Reference proteome</keyword>
<organism evidence="2 3">
    <name type="scientific">Eisenbergiella tayi</name>
    <dbReference type="NCBI Taxonomy" id="1432052"/>
    <lineage>
        <taxon>Bacteria</taxon>
        <taxon>Bacillati</taxon>
        <taxon>Bacillota</taxon>
        <taxon>Clostridia</taxon>
        <taxon>Lachnospirales</taxon>
        <taxon>Lachnospiraceae</taxon>
        <taxon>Eisenbergiella</taxon>
    </lineage>
</organism>
<comment type="caution">
    <text evidence="2">The sequence shown here is derived from an EMBL/GenBank/DDBJ whole genome shotgun (WGS) entry which is preliminary data.</text>
</comment>
<feature type="domain" description="RNA polymerase sigma factor 70 region 4 type 2" evidence="1">
    <location>
        <begin position="91"/>
        <end position="143"/>
    </location>
</feature>
<dbReference type="Pfam" id="PF08281">
    <property type="entry name" value="Sigma70_r4_2"/>
    <property type="match status" value="1"/>
</dbReference>
<name>A0ABX3AB45_9FIRM</name>
<dbReference type="InterPro" id="IPR036388">
    <property type="entry name" value="WH-like_DNA-bd_sf"/>
</dbReference>
<sequence>MSHKNKIPDFGKIYPQASEEVIKVLYQTERKIHYQEYDLKAGNYKISREEEKVTYIPSREDSLERLLEADYQFTKEQLSVEDEAIRSMMYEKLYKAIEMLEEEERDLLIKFYFKMQSEREIAIQFGLSQKAVNKRKHKILEKLRENINEY</sequence>
<dbReference type="InterPro" id="IPR013324">
    <property type="entry name" value="RNA_pol_sigma_r3/r4-like"/>
</dbReference>
<dbReference type="Proteomes" id="UP000094869">
    <property type="component" value="Unassembled WGS sequence"/>
</dbReference>
<accession>A0ABX3AB45</accession>
<proteinExistence type="predicted"/>
<dbReference type="RefSeq" id="WP_069410787.1">
    <property type="nucleotide sequence ID" value="NZ_DAWDRA010000456.1"/>
</dbReference>
<reference evidence="2 3" key="1">
    <citation type="submission" date="2016-08" db="EMBL/GenBank/DDBJ databases">
        <title>Characterization of Isolates of Eisenbergiella tayi Derived from Blood Cultures, Using Whole Genome Sequencing.</title>
        <authorList>
            <person name="Bernier A.-M."/>
            <person name="Burdz T."/>
            <person name="Wiebe D."/>
            <person name="Bernard K."/>
        </authorList>
    </citation>
    <scope>NUCLEOTIDE SEQUENCE [LARGE SCALE GENOMIC DNA]</scope>
    <source>
        <strain evidence="2 3">NML120146</strain>
    </source>
</reference>
<dbReference type="EMBL" id="MEHD01000036">
    <property type="protein sequence ID" value="ODR49881.1"/>
    <property type="molecule type" value="Genomic_DNA"/>
</dbReference>
<gene>
    <name evidence="2" type="ORF">BEI63_22420</name>
</gene>
<dbReference type="Gene3D" id="1.10.10.10">
    <property type="entry name" value="Winged helix-like DNA-binding domain superfamily/Winged helix DNA-binding domain"/>
    <property type="match status" value="1"/>
</dbReference>
<protein>
    <submittedName>
        <fullName evidence="2">RNA polymerase subunit sigma-70</fullName>
    </submittedName>
</protein>
<evidence type="ECO:0000259" key="1">
    <source>
        <dbReference type="Pfam" id="PF08281"/>
    </source>
</evidence>
<dbReference type="SUPFAM" id="SSF88659">
    <property type="entry name" value="Sigma3 and sigma4 domains of RNA polymerase sigma factors"/>
    <property type="match status" value="1"/>
</dbReference>
<evidence type="ECO:0000313" key="3">
    <source>
        <dbReference type="Proteomes" id="UP000094869"/>
    </source>
</evidence>
<dbReference type="InterPro" id="IPR013249">
    <property type="entry name" value="RNA_pol_sigma70_r4_t2"/>
</dbReference>